<dbReference type="Proteomes" id="UP000789739">
    <property type="component" value="Unassembled WGS sequence"/>
</dbReference>
<sequence length="72" mass="7844">MDSTLRALHDAFVVALNTVIHVIGDITNNKNLDKYAVIAMLLLTTKLMNGCPGIQNMAAVLLSGYFGYLFIT</sequence>
<dbReference type="OrthoDB" id="10382578at2759"/>
<gene>
    <name evidence="1" type="ORF">PBRASI_LOCUS10772</name>
</gene>
<protein>
    <submittedName>
        <fullName evidence="1">6248_t:CDS:1</fullName>
    </submittedName>
</protein>
<evidence type="ECO:0000313" key="2">
    <source>
        <dbReference type="Proteomes" id="UP000789739"/>
    </source>
</evidence>
<keyword evidence="2" id="KW-1185">Reference proteome</keyword>
<proteinExistence type="predicted"/>
<organism evidence="1 2">
    <name type="scientific">Paraglomus brasilianum</name>
    <dbReference type="NCBI Taxonomy" id="144538"/>
    <lineage>
        <taxon>Eukaryota</taxon>
        <taxon>Fungi</taxon>
        <taxon>Fungi incertae sedis</taxon>
        <taxon>Mucoromycota</taxon>
        <taxon>Glomeromycotina</taxon>
        <taxon>Glomeromycetes</taxon>
        <taxon>Paraglomerales</taxon>
        <taxon>Paraglomeraceae</taxon>
        <taxon>Paraglomus</taxon>
    </lineage>
</organism>
<name>A0A9N9E145_9GLOM</name>
<evidence type="ECO:0000313" key="1">
    <source>
        <dbReference type="EMBL" id="CAG8660800.1"/>
    </source>
</evidence>
<reference evidence="1" key="1">
    <citation type="submission" date="2021-06" db="EMBL/GenBank/DDBJ databases">
        <authorList>
            <person name="Kallberg Y."/>
            <person name="Tangrot J."/>
            <person name="Rosling A."/>
        </authorList>
    </citation>
    <scope>NUCLEOTIDE SEQUENCE</scope>
    <source>
        <strain evidence="1">BR232B</strain>
    </source>
</reference>
<dbReference type="EMBL" id="CAJVPI010003660">
    <property type="protein sequence ID" value="CAG8660800.1"/>
    <property type="molecule type" value="Genomic_DNA"/>
</dbReference>
<comment type="caution">
    <text evidence="1">The sequence shown here is derived from an EMBL/GenBank/DDBJ whole genome shotgun (WGS) entry which is preliminary data.</text>
</comment>
<accession>A0A9N9E145</accession>
<feature type="non-terminal residue" evidence="1">
    <location>
        <position position="72"/>
    </location>
</feature>
<dbReference type="AlphaFoldDB" id="A0A9N9E145"/>